<dbReference type="EMBL" id="ML732241">
    <property type="protein sequence ID" value="KAB8072691.1"/>
    <property type="molecule type" value="Genomic_DNA"/>
</dbReference>
<feature type="non-terminal residue" evidence="2">
    <location>
        <position position="180"/>
    </location>
</feature>
<protein>
    <submittedName>
        <fullName evidence="2">Uncharacterized protein</fullName>
    </submittedName>
</protein>
<feature type="compositionally biased region" description="Polar residues" evidence="1">
    <location>
        <begin position="32"/>
        <end position="41"/>
    </location>
</feature>
<dbReference type="AlphaFoldDB" id="A0A5N5WVZ9"/>
<feature type="compositionally biased region" description="Polar residues" evidence="1">
    <location>
        <begin position="66"/>
        <end position="83"/>
    </location>
</feature>
<organism evidence="2 3">
    <name type="scientific">Aspergillus leporis</name>
    <dbReference type="NCBI Taxonomy" id="41062"/>
    <lineage>
        <taxon>Eukaryota</taxon>
        <taxon>Fungi</taxon>
        <taxon>Dikarya</taxon>
        <taxon>Ascomycota</taxon>
        <taxon>Pezizomycotina</taxon>
        <taxon>Eurotiomycetes</taxon>
        <taxon>Eurotiomycetidae</taxon>
        <taxon>Eurotiales</taxon>
        <taxon>Aspergillaceae</taxon>
        <taxon>Aspergillus</taxon>
        <taxon>Aspergillus subgen. Circumdati</taxon>
    </lineage>
</organism>
<accession>A0A5N5WVZ9</accession>
<dbReference type="Proteomes" id="UP000326565">
    <property type="component" value="Unassembled WGS sequence"/>
</dbReference>
<feature type="region of interest" description="Disordered" evidence="1">
    <location>
        <begin position="1"/>
        <end position="123"/>
    </location>
</feature>
<evidence type="ECO:0000313" key="2">
    <source>
        <dbReference type="EMBL" id="KAB8072691.1"/>
    </source>
</evidence>
<name>A0A5N5WVZ9_9EURO</name>
<proteinExistence type="predicted"/>
<feature type="compositionally biased region" description="Basic and acidic residues" evidence="1">
    <location>
        <begin position="103"/>
        <end position="112"/>
    </location>
</feature>
<reference evidence="2 3" key="1">
    <citation type="submission" date="2019-04" db="EMBL/GenBank/DDBJ databases">
        <title>Friends and foes A comparative genomics study of 23 Aspergillus species from section Flavi.</title>
        <authorList>
            <consortium name="DOE Joint Genome Institute"/>
            <person name="Kjaerbolling I."/>
            <person name="Vesth T."/>
            <person name="Frisvad J.C."/>
            <person name="Nybo J.L."/>
            <person name="Theobald S."/>
            <person name="Kildgaard S."/>
            <person name="Isbrandt T."/>
            <person name="Kuo A."/>
            <person name="Sato A."/>
            <person name="Lyhne E.K."/>
            <person name="Kogle M.E."/>
            <person name="Wiebenga A."/>
            <person name="Kun R.S."/>
            <person name="Lubbers R.J."/>
            <person name="Makela M.R."/>
            <person name="Barry K."/>
            <person name="Chovatia M."/>
            <person name="Clum A."/>
            <person name="Daum C."/>
            <person name="Haridas S."/>
            <person name="He G."/>
            <person name="LaButti K."/>
            <person name="Lipzen A."/>
            <person name="Mondo S."/>
            <person name="Riley R."/>
            <person name="Salamov A."/>
            <person name="Simmons B.A."/>
            <person name="Magnuson J.K."/>
            <person name="Henrissat B."/>
            <person name="Mortensen U.H."/>
            <person name="Larsen T.O."/>
            <person name="Devries R.P."/>
            <person name="Grigoriev I.V."/>
            <person name="Machida M."/>
            <person name="Baker S.E."/>
            <person name="Andersen M.R."/>
        </authorList>
    </citation>
    <scope>NUCLEOTIDE SEQUENCE [LARGE SCALE GENOMIC DNA]</scope>
    <source>
        <strain evidence="2 3">CBS 151.66</strain>
    </source>
</reference>
<sequence>MTTSPPAILESQSPHNTTTLYSHSPFHDECSSPATITSQYTDDWDIGPRTPTSLTSHKRRRLDEGASTSLGSSPKTGTELSDNTTKRRRSHSPLTNRPLLPLHSEDKPHEENKEEDDDNDLFTPLEMPDGSTRFTSNWLPVDPEGGFTIGMPDYGNGSAGPGFDPMADIGFGREAFLSVG</sequence>
<keyword evidence="3" id="KW-1185">Reference proteome</keyword>
<dbReference type="OrthoDB" id="4509688at2759"/>
<feature type="compositionally biased region" description="Polar residues" evidence="1">
    <location>
        <begin position="1"/>
        <end position="22"/>
    </location>
</feature>
<evidence type="ECO:0000256" key="1">
    <source>
        <dbReference type="SAM" id="MobiDB-lite"/>
    </source>
</evidence>
<evidence type="ECO:0000313" key="3">
    <source>
        <dbReference type="Proteomes" id="UP000326565"/>
    </source>
</evidence>
<gene>
    <name evidence="2" type="ORF">BDV29DRAFT_176853</name>
</gene>